<evidence type="ECO:0000256" key="1">
    <source>
        <dbReference type="SAM" id="MobiDB-lite"/>
    </source>
</evidence>
<dbReference type="AlphaFoldDB" id="A0AAN9JUY0"/>
<organism evidence="2 3">
    <name type="scientific">Canavalia gladiata</name>
    <name type="common">Sword bean</name>
    <name type="synonym">Dolichos gladiatus</name>
    <dbReference type="NCBI Taxonomy" id="3824"/>
    <lineage>
        <taxon>Eukaryota</taxon>
        <taxon>Viridiplantae</taxon>
        <taxon>Streptophyta</taxon>
        <taxon>Embryophyta</taxon>
        <taxon>Tracheophyta</taxon>
        <taxon>Spermatophyta</taxon>
        <taxon>Magnoliopsida</taxon>
        <taxon>eudicotyledons</taxon>
        <taxon>Gunneridae</taxon>
        <taxon>Pentapetalae</taxon>
        <taxon>rosids</taxon>
        <taxon>fabids</taxon>
        <taxon>Fabales</taxon>
        <taxon>Fabaceae</taxon>
        <taxon>Papilionoideae</taxon>
        <taxon>50 kb inversion clade</taxon>
        <taxon>NPAAA clade</taxon>
        <taxon>indigoferoid/millettioid clade</taxon>
        <taxon>Phaseoleae</taxon>
        <taxon>Canavalia</taxon>
    </lineage>
</organism>
<comment type="caution">
    <text evidence="2">The sequence shown here is derived from an EMBL/GenBank/DDBJ whole genome shotgun (WGS) entry which is preliminary data.</text>
</comment>
<feature type="region of interest" description="Disordered" evidence="1">
    <location>
        <begin position="45"/>
        <end position="93"/>
    </location>
</feature>
<dbReference type="EMBL" id="JAYMYQ010000011">
    <property type="protein sequence ID" value="KAK7305970.1"/>
    <property type="molecule type" value="Genomic_DNA"/>
</dbReference>
<dbReference type="Proteomes" id="UP001367508">
    <property type="component" value="Unassembled WGS sequence"/>
</dbReference>
<evidence type="ECO:0000313" key="2">
    <source>
        <dbReference type="EMBL" id="KAK7305970.1"/>
    </source>
</evidence>
<reference evidence="2 3" key="1">
    <citation type="submission" date="2024-01" db="EMBL/GenBank/DDBJ databases">
        <title>The genomes of 5 underutilized Papilionoideae crops provide insights into root nodulation and disease resistanc.</title>
        <authorList>
            <person name="Jiang F."/>
        </authorList>
    </citation>
    <scope>NUCLEOTIDE SEQUENCE [LARGE SCALE GENOMIC DNA]</scope>
    <source>
        <strain evidence="2">LVBAO_FW01</strain>
        <tissue evidence="2">Leaves</tissue>
    </source>
</reference>
<evidence type="ECO:0000313" key="3">
    <source>
        <dbReference type="Proteomes" id="UP001367508"/>
    </source>
</evidence>
<proteinExistence type="predicted"/>
<gene>
    <name evidence="2" type="ORF">VNO77_43884</name>
</gene>
<dbReference type="PANTHER" id="PTHR34950">
    <property type="entry name" value="OS04G0457400 PROTEIN"/>
    <property type="match status" value="1"/>
</dbReference>
<keyword evidence="3" id="KW-1185">Reference proteome</keyword>
<dbReference type="PANTHER" id="PTHR34950:SF2">
    <property type="entry name" value="OS10G0364900 PROTEIN"/>
    <property type="match status" value="1"/>
</dbReference>
<sequence>MPIMVSCKAKPQTQGHYRNKRNNNMSSIGARSAEIYVMEKRQKEKMKRMEEERVRRGEVSVEERKVGSYSAGKNKVHPGSEQGATTGGVNIKA</sequence>
<accession>A0AAN9JUY0</accession>
<protein>
    <submittedName>
        <fullName evidence="2">Uncharacterized protein</fullName>
    </submittedName>
</protein>
<feature type="compositionally biased region" description="Basic and acidic residues" evidence="1">
    <location>
        <begin position="45"/>
        <end position="66"/>
    </location>
</feature>
<name>A0AAN9JUY0_CANGL</name>
<feature type="compositionally biased region" description="Polar residues" evidence="1">
    <location>
        <begin position="11"/>
        <end position="29"/>
    </location>
</feature>
<feature type="region of interest" description="Disordered" evidence="1">
    <location>
        <begin position="1"/>
        <end position="31"/>
    </location>
</feature>
<feature type="compositionally biased region" description="Polar residues" evidence="1">
    <location>
        <begin position="82"/>
        <end position="93"/>
    </location>
</feature>